<organism evidence="9 10">
    <name type="scientific">Solanum tuberosum</name>
    <name type="common">Potato</name>
    <dbReference type="NCBI Taxonomy" id="4113"/>
    <lineage>
        <taxon>Eukaryota</taxon>
        <taxon>Viridiplantae</taxon>
        <taxon>Streptophyta</taxon>
        <taxon>Embryophyta</taxon>
        <taxon>Tracheophyta</taxon>
        <taxon>Spermatophyta</taxon>
        <taxon>Magnoliopsida</taxon>
        <taxon>eudicotyledons</taxon>
        <taxon>Gunneridae</taxon>
        <taxon>Pentapetalae</taxon>
        <taxon>asterids</taxon>
        <taxon>lamiids</taxon>
        <taxon>Solanales</taxon>
        <taxon>Solanaceae</taxon>
        <taxon>Solanoideae</taxon>
        <taxon>Solaneae</taxon>
        <taxon>Solanum</taxon>
    </lineage>
</organism>
<gene>
    <name evidence="9" type="ORF">KY290_034858</name>
</gene>
<keyword evidence="3" id="KW-0805">Transcription regulation</keyword>
<feature type="region of interest" description="Disordered" evidence="7">
    <location>
        <begin position="287"/>
        <end position="306"/>
    </location>
</feature>
<feature type="domain" description="AP2/ERF" evidence="8">
    <location>
        <begin position="235"/>
        <end position="295"/>
    </location>
</feature>
<dbReference type="SMART" id="SM00380">
    <property type="entry name" value="AP2"/>
    <property type="match status" value="5"/>
</dbReference>
<dbReference type="Pfam" id="PF00847">
    <property type="entry name" value="AP2"/>
    <property type="match status" value="1"/>
</dbReference>
<dbReference type="Proteomes" id="UP000826656">
    <property type="component" value="Unassembled WGS sequence"/>
</dbReference>
<evidence type="ECO:0000256" key="1">
    <source>
        <dbReference type="ARBA" id="ARBA00004123"/>
    </source>
</evidence>
<feature type="region of interest" description="Disordered" evidence="7">
    <location>
        <begin position="367"/>
        <end position="414"/>
    </location>
</feature>
<evidence type="ECO:0000256" key="2">
    <source>
        <dbReference type="ARBA" id="ARBA00022745"/>
    </source>
</evidence>
<evidence type="ECO:0000256" key="6">
    <source>
        <dbReference type="ARBA" id="ARBA00023242"/>
    </source>
</evidence>
<accession>A0ABQ7U7Z1</accession>
<feature type="compositionally biased region" description="Basic residues" evidence="7">
    <location>
        <begin position="401"/>
        <end position="414"/>
    </location>
</feature>
<feature type="domain" description="AP2/ERF" evidence="8">
    <location>
        <begin position="414"/>
        <end position="477"/>
    </location>
</feature>
<feature type="domain" description="AP2/ERF" evidence="8">
    <location>
        <begin position="316"/>
        <end position="376"/>
    </location>
</feature>
<dbReference type="PROSITE" id="PS51032">
    <property type="entry name" value="AP2_ERF"/>
    <property type="match status" value="5"/>
</dbReference>
<evidence type="ECO:0000256" key="5">
    <source>
        <dbReference type="ARBA" id="ARBA00023163"/>
    </source>
</evidence>
<dbReference type="PANTHER" id="PTHR31677:SF247">
    <property type="entry name" value="AP2_ERF DOMAIN-CONTAINING PROTEIN"/>
    <property type="match status" value="1"/>
</dbReference>
<comment type="caution">
    <text evidence="9">The sequence shown here is derived from an EMBL/GenBank/DDBJ whole genome shotgun (WGS) entry which is preliminary data.</text>
</comment>
<dbReference type="EMBL" id="JAIVGD010000026">
    <property type="protein sequence ID" value="KAH0741815.1"/>
    <property type="molecule type" value="Genomic_DNA"/>
</dbReference>
<protein>
    <recommendedName>
        <fullName evidence="8">AP2/ERF domain-containing protein</fullName>
    </recommendedName>
</protein>
<dbReference type="PRINTS" id="PR00367">
    <property type="entry name" value="ETHRSPELEMNT"/>
</dbReference>
<reference evidence="9 10" key="1">
    <citation type="journal article" date="2021" name="bioRxiv">
        <title>Chromosome-scale and haplotype-resolved genome assembly of a tetraploid potato cultivar.</title>
        <authorList>
            <person name="Sun H."/>
            <person name="Jiao W.-B."/>
            <person name="Krause K."/>
            <person name="Campoy J.A."/>
            <person name="Goel M."/>
            <person name="Folz-Donahue K."/>
            <person name="Kukat C."/>
            <person name="Huettel B."/>
            <person name="Schneeberger K."/>
        </authorList>
    </citation>
    <scope>NUCLEOTIDE SEQUENCE [LARGE SCALE GENOMIC DNA]</scope>
    <source>
        <strain evidence="9">SolTubOtavaFocal</strain>
        <tissue evidence="9">Leaves</tissue>
    </source>
</reference>
<evidence type="ECO:0000256" key="7">
    <source>
        <dbReference type="SAM" id="MobiDB-lite"/>
    </source>
</evidence>
<keyword evidence="10" id="KW-1185">Reference proteome</keyword>
<proteinExistence type="predicted"/>
<dbReference type="CDD" id="cd00018">
    <property type="entry name" value="AP2"/>
    <property type="match status" value="5"/>
</dbReference>
<dbReference type="InterPro" id="IPR001471">
    <property type="entry name" value="AP2/ERF_dom"/>
</dbReference>
<keyword evidence="4" id="KW-0238">DNA-binding</keyword>
<keyword evidence="6" id="KW-0539">Nucleus</keyword>
<evidence type="ECO:0000256" key="4">
    <source>
        <dbReference type="ARBA" id="ARBA00023125"/>
    </source>
</evidence>
<comment type="subcellular location">
    <subcellularLocation>
        <location evidence="1">Nucleus</location>
    </subcellularLocation>
</comment>
<name>A0ABQ7U7Z1_SOLTU</name>
<feature type="compositionally biased region" description="Polar residues" evidence="7">
    <location>
        <begin position="376"/>
        <end position="399"/>
    </location>
</feature>
<dbReference type="InterPro" id="IPR016177">
    <property type="entry name" value="DNA-bd_dom_sf"/>
</dbReference>
<evidence type="ECO:0000259" key="8">
    <source>
        <dbReference type="PROSITE" id="PS51032"/>
    </source>
</evidence>
<evidence type="ECO:0000313" key="10">
    <source>
        <dbReference type="Proteomes" id="UP000826656"/>
    </source>
</evidence>
<keyword evidence="2" id="KW-0936">Ethylene signaling pathway</keyword>
<evidence type="ECO:0000313" key="9">
    <source>
        <dbReference type="EMBL" id="KAH0741815.1"/>
    </source>
</evidence>
<dbReference type="PANTHER" id="PTHR31677">
    <property type="entry name" value="AP2 DOMAIN CLASS TRANSCRIPTION FACTOR"/>
    <property type="match status" value="1"/>
</dbReference>
<evidence type="ECO:0000256" key="3">
    <source>
        <dbReference type="ARBA" id="ARBA00023015"/>
    </source>
</evidence>
<feature type="domain" description="AP2/ERF" evidence="8">
    <location>
        <begin position="90"/>
        <end position="153"/>
    </location>
</feature>
<dbReference type="SUPFAM" id="SSF54171">
    <property type="entry name" value="DNA-binding domain"/>
    <property type="match status" value="5"/>
</dbReference>
<sequence>MKTDLRGLLTEEEEEETKISSIGIQMRKNGRYAAVITDRIRHKRVWLGTFDTVEEASQAYFAKKTEFEKLNLGNKEDRLKKNCDPHKTTQFVGVQKRKDSGKYISEIRNPISKKRIWLGTFDTAEEASRAYQSKNLQFQKLADSKRQCSSNKQTHSTLESAGGSEIDVTISNLSNGRTEQRIDSHEIGTDEEGFCVYPSKKKQAPKVFNSGLMANVYGEESSNTTTHCDPKVKRSLVGIRRRKSGRYAARITDPIRHKRVWLGTFDTFEEASWAYFSKKSEFEKLSELGNKENKPQKMSDQIQHDTTRCDPKVKRNLIGITRRKSGRYAATITDRIRHKRVWLGTFDTVEEASRAYFSKKSEFEKLSQQGEKKNSDQIQQPVAASLSMANDQTLDTPNLGSRRKKRNDSHKTTRFFRVHKRKDSGKYTSEIRNPISKKRIWLGTFDTAEEASRAYQSKNLEFQKLVEEKQQQWVGQEDDEELWMGQWVQLPGDDDRAIMFSLKLGLPIIDNYGYLLGEFSSLDDLSIC</sequence>
<dbReference type="InterPro" id="IPR036955">
    <property type="entry name" value="AP2/ERF_dom_sf"/>
</dbReference>
<keyword evidence="5" id="KW-0804">Transcription</keyword>
<dbReference type="Gene3D" id="3.30.730.10">
    <property type="entry name" value="AP2/ERF domain"/>
    <property type="match status" value="5"/>
</dbReference>
<feature type="domain" description="AP2/ERF" evidence="8">
    <location>
        <begin position="20"/>
        <end position="84"/>
    </location>
</feature>